<dbReference type="RefSeq" id="WP_092688624.1">
    <property type="nucleotide sequence ID" value="NZ_FNBK01000003.1"/>
</dbReference>
<keyword evidence="1" id="KW-0472">Membrane</keyword>
<evidence type="ECO:0000256" key="1">
    <source>
        <dbReference type="SAM" id="Phobius"/>
    </source>
</evidence>
<feature type="transmembrane region" description="Helical" evidence="1">
    <location>
        <begin position="85"/>
        <end position="106"/>
    </location>
</feature>
<organism evidence="2 3">
    <name type="scientific">Halorientalis regularis</name>
    <dbReference type="NCBI Taxonomy" id="660518"/>
    <lineage>
        <taxon>Archaea</taxon>
        <taxon>Methanobacteriati</taxon>
        <taxon>Methanobacteriota</taxon>
        <taxon>Stenosarchaea group</taxon>
        <taxon>Halobacteria</taxon>
        <taxon>Halobacteriales</taxon>
        <taxon>Haloarculaceae</taxon>
        <taxon>Halorientalis</taxon>
    </lineage>
</organism>
<keyword evidence="1" id="KW-1133">Transmembrane helix</keyword>
<dbReference type="OrthoDB" id="231916at2157"/>
<evidence type="ECO:0000313" key="2">
    <source>
        <dbReference type="EMBL" id="SDF01428.1"/>
    </source>
</evidence>
<gene>
    <name evidence="2" type="ORF">SAMN05216218_10379</name>
</gene>
<evidence type="ECO:0000313" key="3">
    <source>
        <dbReference type="Proteomes" id="UP000199076"/>
    </source>
</evidence>
<feature type="transmembrane region" description="Helical" evidence="1">
    <location>
        <begin position="7"/>
        <end position="25"/>
    </location>
</feature>
<dbReference type="EMBL" id="FNBK01000003">
    <property type="protein sequence ID" value="SDF01428.1"/>
    <property type="molecule type" value="Genomic_DNA"/>
</dbReference>
<reference evidence="3" key="1">
    <citation type="submission" date="2016-10" db="EMBL/GenBank/DDBJ databases">
        <authorList>
            <person name="Varghese N."/>
            <person name="Submissions S."/>
        </authorList>
    </citation>
    <scope>NUCLEOTIDE SEQUENCE [LARGE SCALE GENOMIC DNA]</scope>
    <source>
        <strain evidence="3">IBRC-M 10760</strain>
    </source>
</reference>
<dbReference type="AlphaFoldDB" id="A0A1G7HM06"/>
<protein>
    <recommendedName>
        <fullName evidence="4">SPW repeat-containing protein</fullName>
    </recommendedName>
</protein>
<proteinExistence type="predicted"/>
<accession>A0A1G7HM06</accession>
<feature type="transmembrane region" description="Helical" evidence="1">
    <location>
        <begin position="31"/>
        <end position="53"/>
    </location>
</feature>
<keyword evidence="3" id="KW-1185">Reference proteome</keyword>
<keyword evidence="1" id="KW-0812">Transmembrane</keyword>
<feature type="transmembrane region" description="Helical" evidence="1">
    <location>
        <begin position="60"/>
        <end position="79"/>
    </location>
</feature>
<dbReference type="Proteomes" id="UP000199076">
    <property type="component" value="Unassembled WGS sequence"/>
</dbReference>
<sequence length="117" mass="12056">MVSNKLTELGGVVLIFAGMLTVGYLTQDDRFGFIVPLLFVMNMGVGISGMGLLALSKPKLAPVGGVVAIALSVTTFHLIWSAPLWIVPTAVGGVLCIVGPISARFVRPRISGSGSGS</sequence>
<name>A0A1G7HM06_9EURY</name>
<evidence type="ECO:0008006" key="4">
    <source>
        <dbReference type="Google" id="ProtNLM"/>
    </source>
</evidence>